<proteinExistence type="predicted"/>
<keyword evidence="6" id="KW-0843">Virulence</keyword>
<dbReference type="InterPro" id="IPR036844">
    <property type="entry name" value="Hint_dom_sf"/>
</dbReference>
<keyword evidence="11" id="KW-1185">Reference proteome</keyword>
<reference evidence="10" key="1">
    <citation type="journal article" date="2023" name="Int. J. Syst. Evol. Microbiol.">
        <title>Sinisalibacter aestuarii sp. nov., isolated from estuarine sediment of the Arakawa River.</title>
        <authorList>
            <person name="Arafat S.T."/>
            <person name="Hirano S."/>
            <person name="Sato A."/>
            <person name="Takeuchi K."/>
            <person name="Yasuda T."/>
            <person name="Terahara T."/>
            <person name="Hamada M."/>
            <person name="Kobayashi T."/>
        </authorList>
    </citation>
    <scope>NUCLEOTIDE SEQUENCE</scope>
    <source>
        <strain evidence="10">B-399</strain>
    </source>
</reference>
<comment type="caution">
    <text evidence="10">The sequence shown here is derived from an EMBL/GenBank/DDBJ whole genome shotgun (WGS) entry which is preliminary data.</text>
</comment>
<dbReference type="PRINTS" id="PR01488">
    <property type="entry name" value="RTXTOXINA"/>
</dbReference>
<dbReference type="Proteomes" id="UP001144205">
    <property type="component" value="Unassembled WGS sequence"/>
</dbReference>
<evidence type="ECO:0000313" key="10">
    <source>
        <dbReference type="EMBL" id="GKY88984.1"/>
    </source>
</evidence>
<dbReference type="SMART" id="SM00306">
    <property type="entry name" value="HintN"/>
    <property type="match status" value="1"/>
</dbReference>
<evidence type="ECO:0000256" key="6">
    <source>
        <dbReference type="ARBA" id="ARBA00023026"/>
    </source>
</evidence>
<protein>
    <recommendedName>
        <fullName evidence="9">Hint domain-containing protein</fullName>
    </recommendedName>
</protein>
<dbReference type="InterPro" id="IPR003587">
    <property type="entry name" value="Hint_dom_N"/>
</dbReference>
<dbReference type="InterPro" id="IPR028992">
    <property type="entry name" value="Hedgehog/Intein_dom"/>
</dbReference>
<dbReference type="SUPFAM" id="SSF51294">
    <property type="entry name" value="Hedgehog/intein (Hint) domain"/>
    <property type="match status" value="1"/>
</dbReference>
<evidence type="ECO:0000256" key="2">
    <source>
        <dbReference type="ARBA" id="ARBA00004613"/>
    </source>
</evidence>
<dbReference type="InterPro" id="IPR018511">
    <property type="entry name" value="Hemolysin-typ_Ca-bd_CS"/>
</dbReference>
<dbReference type="PROSITE" id="PS00330">
    <property type="entry name" value="HEMOLYSIN_CALCIUM"/>
    <property type="match status" value="3"/>
</dbReference>
<keyword evidence="3" id="KW-0964">Secreted</keyword>
<feature type="compositionally biased region" description="Polar residues" evidence="8">
    <location>
        <begin position="75"/>
        <end position="86"/>
    </location>
</feature>
<dbReference type="InterPro" id="IPR050557">
    <property type="entry name" value="RTX_toxin/Mannuronan_C5-epim"/>
</dbReference>
<accession>A0ABQ5LVH5</accession>
<sequence length="633" mass="66205">MTSITGTDGPDIIEGTGEDDLIALLGGDDLASGEGGHDTLQGGDGNDTLYGDTGVGTASGHDATPLELDSRNVRPGSQTAWGSNSDEPGDSVIYDRIAYLDDGTAVSGRLVLVSTTDSRLTVDLTGGDGSEILLNGENSRSMNGEQATLRLEFFDPATGEAIALNSIATFNDIDRVDYGRGTIGTEAVQVSSASFTTFATSGHSDLNITESSGVVTASGGEDTNPNDQNAWFSAGFEDRTFIEFTLTARPSGSGYTLSGDLIDDAVVTPIPDGDDTLFGGAGDDVLYGQGGNDTLEGGTGDDALYGGTGNDVLLGGDGDDLLDAGDGFDRLDGGAGDDVLFGGGDNDLLAGGDDADTIHVNTLGSAGVNNTTVDGGSGGNDWDTLDISALIDAGWEVHSRLKTPETNGNPGFNGQIQLYNPATGEYANINFTDIEELVVPCFTPGTLIATPRGEVPVERLREGDKVVTRDNGLQEIRWLGRQTVSGALLDVTPRLKPVLIRAGALGKGLPERDMLVSPNHRLLIMGDRPALYFDETEVFAAAKHLVNGESILRVEASAVTYLHFMFDHHEVVLSDGAWTESFQPGEQALKGAGKAAQREIFELFPELEQSAGAGGYGTARRTLKRHEAGMLIR</sequence>
<evidence type="ECO:0000256" key="5">
    <source>
        <dbReference type="ARBA" id="ARBA00022737"/>
    </source>
</evidence>
<keyword evidence="7" id="KW-0472">Membrane</keyword>
<evidence type="ECO:0000256" key="7">
    <source>
        <dbReference type="ARBA" id="ARBA00023136"/>
    </source>
</evidence>
<comment type="subcellular location">
    <subcellularLocation>
        <location evidence="1">Membrane</location>
    </subcellularLocation>
    <subcellularLocation>
        <location evidence="2">Secreted</location>
    </subcellularLocation>
</comment>
<dbReference type="Gene3D" id="2.170.16.10">
    <property type="entry name" value="Hedgehog/Intein (Hint) domain"/>
    <property type="match status" value="1"/>
</dbReference>
<dbReference type="InterPro" id="IPR003995">
    <property type="entry name" value="RTX_toxin_determinant-A"/>
</dbReference>
<dbReference type="InterPro" id="IPR001343">
    <property type="entry name" value="Hemolysn_Ca-bd"/>
</dbReference>
<evidence type="ECO:0000313" key="11">
    <source>
        <dbReference type="Proteomes" id="UP001144205"/>
    </source>
</evidence>
<gene>
    <name evidence="10" type="ORF">STA1M1_28530</name>
</gene>
<evidence type="ECO:0000256" key="1">
    <source>
        <dbReference type="ARBA" id="ARBA00004370"/>
    </source>
</evidence>
<evidence type="ECO:0000256" key="4">
    <source>
        <dbReference type="ARBA" id="ARBA00022656"/>
    </source>
</evidence>
<feature type="region of interest" description="Disordered" evidence="8">
    <location>
        <begin position="26"/>
        <end position="87"/>
    </location>
</feature>
<keyword evidence="5" id="KW-0677">Repeat</keyword>
<dbReference type="PANTHER" id="PTHR38340">
    <property type="entry name" value="S-LAYER PROTEIN"/>
    <property type="match status" value="1"/>
</dbReference>
<evidence type="ECO:0000256" key="8">
    <source>
        <dbReference type="SAM" id="MobiDB-lite"/>
    </source>
</evidence>
<feature type="domain" description="Hint" evidence="9">
    <location>
        <begin position="439"/>
        <end position="555"/>
    </location>
</feature>
<name>A0ABQ5LVH5_9RHOB</name>
<keyword evidence="4" id="KW-0800">Toxin</keyword>
<dbReference type="SUPFAM" id="SSF51120">
    <property type="entry name" value="beta-Roll"/>
    <property type="match status" value="2"/>
</dbReference>
<dbReference type="EMBL" id="BROH01000009">
    <property type="protein sequence ID" value="GKY88984.1"/>
    <property type="molecule type" value="Genomic_DNA"/>
</dbReference>
<evidence type="ECO:0000259" key="9">
    <source>
        <dbReference type="SMART" id="SM00306"/>
    </source>
</evidence>
<organism evidence="10 11">
    <name type="scientific">Sinisalibacter aestuarii</name>
    <dbReference type="NCBI Taxonomy" id="2949426"/>
    <lineage>
        <taxon>Bacteria</taxon>
        <taxon>Pseudomonadati</taxon>
        <taxon>Pseudomonadota</taxon>
        <taxon>Alphaproteobacteria</taxon>
        <taxon>Rhodobacterales</taxon>
        <taxon>Roseobacteraceae</taxon>
        <taxon>Sinisalibacter</taxon>
    </lineage>
</organism>
<dbReference type="PRINTS" id="PR00313">
    <property type="entry name" value="CABNDNGRPT"/>
</dbReference>
<dbReference type="Gene3D" id="2.150.10.10">
    <property type="entry name" value="Serralysin-like metalloprotease, C-terminal"/>
    <property type="match status" value="3"/>
</dbReference>
<dbReference type="Pfam" id="PF13403">
    <property type="entry name" value="Hint_2"/>
    <property type="match status" value="1"/>
</dbReference>
<evidence type="ECO:0000256" key="3">
    <source>
        <dbReference type="ARBA" id="ARBA00022525"/>
    </source>
</evidence>
<dbReference type="Pfam" id="PF00353">
    <property type="entry name" value="HemolysinCabind"/>
    <property type="match status" value="3"/>
</dbReference>
<dbReference type="RefSeq" id="WP_281843024.1">
    <property type="nucleotide sequence ID" value="NZ_BROH01000009.1"/>
</dbReference>
<dbReference type="InterPro" id="IPR011049">
    <property type="entry name" value="Serralysin-like_metalloprot_C"/>
</dbReference>
<dbReference type="PANTHER" id="PTHR38340:SF1">
    <property type="entry name" value="S-LAYER PROTEIN"/>
    <property type="match status" value="1"/>
</dbReference>